<feature type="compositionally biased region" description="Acidic residues" evidence="4">
    <location>
        <begin position="1"/>
        <end position="14"/>
    </location>
</feature>
<dbReference type="InterPro" id="IPR016197">
    <property type="entry name" value="Chromo-like_dom_sf"/>
</dbReference>
<dbReference type="CDD" id="cd00024">
    <property type="entry name" value="CD_CSD"/>
    <property type="match status" value="1"/>
</dbReference>
<feature type="region of interest" description="Disordered" evidence="4">
    <location>
        <begin position="1"/>
        <end position="51"/>
    </location>
</feature>
<feature type="compositionally biased region" description="Basic residues" evidence="4">
    <location>
        <begin position="113"/>
        <end position="125"/>
    </location>
</feature>
<reference evidence="6" key="1">
    <citation type="journal article" date="2020" name="Stud. Mycol.">
        <title>101 Dothideomycetes genomes: a test case for predicting lifestyles and emergence of pathogens.</title>
        <authorList>
            <person name="Haridas S."/>
            <person name="Albert R."/>
            <person name="Binder M."/>
            <person name="Bloem J."/>
            <person name="Labutti K."/>
            <person name="Salamov A."/>
            <person name="Andreopoulos B."/>
            <person name="Baker S."/>
            <person name="Barry K."/>
            <person name="Bills G."/>
            <person name="Bluhm B."/>
            <person name="Cannon C."/>
            <person name="Castanera R."/>
            <person name="Culley D."/>
            <person name="Daum C."/>
            <person name="Ezra D."/>
            <person name="Gonzalez J."/>
            <person name="Henrissat B."/>
            <person name="Kuo A."/>
            <person name="Liang C."/>
            <person name="Lipzen A."/>
            <person name="Lutzoni F."/>
            <person name="Magnuson J."/>
            <person name="Mondo S."/>
            <person name="Nolan M."/>
            <person name="Ohm R."/>
            <person name="Pangilinan J."/>
            <person name="Park H.-J."/>
            <person name="Ramirez L."/>
            <person name="Alfaro M."/>
            <person name="Sun H."/>
            <person name="Tritt A."/>
            <person name="Yoshinaga Y."/>
            <person name="Zwiers L.-H."/>
            <person name="Turgeon B."/>
            <person name="Goodwin S."/>
            <person name="Spatafora J."/>
            <person name="Crous P."/>
            <person name="Grigoriev I."/>
        </authorList>
    </citation>
    <scope>NUCLEOTIDE SEQUENCE</scope>
    <source>
        <strain evidence="6">CBS 116435</strain>
    </source>
</reference>
<dbReference type="Gene3D" id="2.40.50.40">
    <property type="match status" value="2"/>
</dbReference>
<evidence type="ECO:0000256" key="2">
    <source>
        <dbReference type="ARBA" id="ARBA00011353"/>
    </source>
</evidence>
<dbReference type="PROSITE" id="PS50013">
    <property type="entry name" value="CHROMO_2"/>
    <property type="match status" value="1"/>
</dbReference>
<comment type="caution">
    <text evidence="6">The sequence shown here is derived from an EMBL/GenBank/DDBJ whole genome shotgun (WGS) entry which is preliminary data.</text>
</comment>
<comment type="subunit">
    <text evidence="2">Component of the NuA4 histone acetyltransferase complex.</text>
</comment>
<dbReference type="OrthoDB" id="433924at2759"/>
<dbReference type="GO" id="GO:0006338">
    <property type="term" value="P:chromatin remodeling"/>
    <property type="evidence" value="ECO:0007669"/>
    <property type="project" value="UniProtKB-ARBA"/>
</dbReference>
<evidence type="ECO:0000256" key="4">
    <source>
        <dbReference type="SAM" id="MobiDB-lite"/>
    </source>
</evidence>
<evidence type="ECO:0000256" key="1">
    <source>
        <dbReference type="ARBA" id="ARBA00004123"/>
    </source>
</evidence>
<evidence type="ECO:0000259" key="5">
    <source>
        <dbReference type="PROSITE" id="PS50013"/>
    </source>
</evidence>
<feature type="region of interest" description="Disordered" evidence="4">
    <location>
        <begin position="101"/>
        <end position="164"/>
    </location>
</feature>
<accession>A0A9P4ULD4</accession>
<dbReference type="Proteomes" id="UP000799441">
    <property type="component" value="Unassembled WGS sequence"/>
</dbReference>
<evidence type="ECO:0000256" key="3">
    <source>
        <dbReference type="ARBA" id="ARBA00023242"/>
    </source>
</evidence>
<dbReference type="SMART" id="SM00298">
    <property type="entry name" value="CHROMO"/>
    <property type="match status" value="1"/>
</dbReference>
<dbReference type="InterPro" id="IPR023780">
    <property type="entry name" value="Chromo_domain"/>
</dbReference>
<sequence>MPPMISDDESDGVDVPDAIPAKASKLDQTVDELDEDMNEDADEDEEDPEDEYEIEKILDHKFDKGAIAYKVKWLGYEDEKDQTWEPAENLEHATERLNDYKKLIGGSPEPPKSAKRSASTKRGVKRAAEDTPTSNPKKKGRPSNKSKTKSSETNGVKQDYKYPDGSWEGSVTQVVSIIEDSILIGQGRAFPEDSSLFGFLKWNDGHQSQHPMRVLRLKCPQKLIDYFEQHLTFTANCSCIYVVGRIC</sequence>
<feature type="compositionally biased region" description="Basic residues" evidence="4">
    <location>
        <begin position="136"/>
        <end position="148"/>
    </location>
</feature>
<name>A0A9P4ULD4_9PEZI</name>
<dbReference type="Pfam" id="PF01393">
    <property type="entry name" value="Chromo_shadow"/>
    <property type="match status" value="1"/>
</dbReference>
<dbReference type="GO" id="GO:0005634">
    <property type="term" value="C:nucleus"/>
    <property type="evidence" value="ECO:0007669"/>
    <property type="project" value="UniProtKB-SubCell"/>
</dbReference>
<feature type="compositionally biased region" description="Acidic residues" evidence="4">
    <location>
        <begin position="29"/>
        <end position="51"/>
    </location>
</feature>
<gene>
    <name evidence="6" type="ORF">K431DRAFT_169687</name>
</gene>
<dbReference type="InterPro" id="IPR023779">
    <property type="entry name" value="Chromodomain_CS"/>
</dbReference>
<dbReference type="InterPro" id="IPR008251">
    <property type="entry name" value="Chromo_shadow_dom"/>
</dbReference>
<comment type="subcellular location">
    <subcellularLocation>
        <location evidence="1">Nucleus</location>
    </subcellularLocation>
</comment>
<dbReference type="InterPro" id="IPR051219">
    <property type="entry name" value="Heterochromatin_chromo-domain"/>
</dbReference>
<dbReference type="Pfam" id="PF00385">
    <property type="entry name" value="Chromo"/>
    <property type="match status" value="1"/>
</dbReference>
<dbReference type="SUPFAM" id="SSF54160">
    <property type="entry name" value="Chromo domain-like"/>
    <property type="match status" value="2"/>
</dbReference>
<protein>
    <recommendedName>
        <fullName evidence="5">Chromo domain-containing protein</fullName>
    </recommendedName>
</protein>
<dbReference type="AlphaFoldDB" id="A0A9P4ULD4"/>
<dbReference type="EMBL" id="MU003860">
    <property type="protein sequence ID" value="KAF2716835.1"/>
    <property type="molecule type" value="Genomic_DNA"/>
</dbReference>
<dbReference type="GO" id="GO:0000792">
    <property type="term" value="C:heterochromatin"/>
    <property type="evidence" value="ECO:0007669"/>
    <property type="project" value="UniProtKB-ARBA"/>
</dbReference>
<keyword evidence="7" id="KW-1185">Reference proteome</keyword>
<proteinExistence type="predicted"/>
<dbReference type="SMART" id="SM00300">
    <property type="entry name" value="ChSh"/>
    <property type="match status" value="1"/>
</dbReference>
<feature type="domain" description="Chromo" evidence="5">
    <location>
        <begin position="52"/>
        <end position="112"/>
    </location>
</feature>
<dbReference type="PROSITE" id="PS00598">
    <property type="entry name" value="CHROMO_1"/>
    <property type="match status" value="1"/>
</dbReference>
<dbReference type="InterPro" id="IPR017984">
    <property type="entry name" value="Chromo_dom_subgr"/>
</dbReference>
<keyword evidence="3" id="KW-0539">Nucleus</keyword>
<dbReference type="InterPro" id="IPR000953">
    <property type="entry name" value="Chromo/chromo_shadow_dom"/>
</dbReference>
<evidence type="ECO:0000313" key="7">
    <source>
        <dbReference type="Proteomes" id="UP000799441"/>
    </source>
</evidence>
<organism evidence="6 7">
    <name type="scientific">Polychaeton citri CBS 116435</name>
    <dbReference type="NCBI Taxonomy" id="1314669"/>
    <lineage>
        <taxon>Eukaryota</taxon>
        <taxon>Fungi</taxon>
        <taxon>Dikarya</taxon>
        <taxon>Ascomycota</taxon>
        <taxon>Pezizomycotina</taxon>
        <taxon>Dothideomycetes</taxon>
        <taxon>Dothideomycetidae</taxon>
        <taxon>Capnodiales</taxon>
        <taxon>Capnodiaceae</taxon>
        <taxon>Polychaeton</taxon>
    </lineage>
</organism>
<dbReference type="PANTHER" id="PTHR22812">
    <property type="entry name" value="CHROMOBOX PROTEIN"/>
    <property type="match status" value="1"/>
</dbReference>
<evidence type="ECO:0000313" key="6">
    <source>
        <dbReference type="EMBL" id="KAF2716835.1"/>
    </source>
</evidence>
<dbReference type="PRINTS" id="PR00504">
    <property type="entry name" value="CHROMODOMAIN"/>
</dbReference>